<gene>
    <name evidence="2" type="primary">narJ</name>
    <name evidence="2" type="ORF">ACFPCY_07560</name>
</gene>
<evidence type="ECO:0000313" key="2">
    <source>
        <dbReference type="EMBL" id="MFC4907170.1"/>
    </source>
</evidence>
<dbReference type="SUPFAM" id="SSF89155">
    <property type="entry name" value="TorD-like"/>
    <property type="match status" value="1"/>
</dbReference>
<dbReference type="NCBIfam" id="TIGR00684">
    <property type="entry name" value="narJ"/>
    <property type="match status" value="1"/>
</dbReference>
<dbReference type="PANTHER" id="PTHR43680:SF2">
    <property type="entry name" value="NITRATE REDUCTASE MOLYBDENUM COFACTOR ASSEMBLY CHAPERONE NARJ"/>
    <property type="match status" value="1"/>
</dbReference>
<evidence type="ECO:0000313" key="3">
    <source>
        <dbReference type="Proteomes" id="UP001595872"/>
    </source>
</evidence>
<accession>A0ABV9TV50</accession>
<dbReference type="EMBL" id="JBHSIT010000002">
    <property type="protein sequence ID" value="MFC4907170.1"/>
    <property type="molecule type" value="Genomic_DNA"/>
</dbReference>
<dbReference type="Proteomes" id="UP001595872">
    <property type="component" value="Unassembled WGS sequence"/>
</dbReference>
<keyword evidence="3" id="KW-1185">Reference proteome</keyword>
<proteinExistence type="predicted"/>
<protein>
    <submittedName>
        <fullName evidence="2">Nitrate reductase molybdenum cofactor assembly chaperone</fullName>
    </submittedName>
</protein>
<reference evidence="3" key="1">
    <citation type="journal article" date="2019" name="Int. J. Syst. Evol. Microbiol.">
        <title>The Global Catalogue of Microorganisms (GCM) 10K type strain sequencing project: providing services to taxonomists for standard genome sequencing and annotation.</title>
        <authorList>
            <consortium name="The Broad Institute Genomics Platform"/>
            <consortium name="The Broad Institute Genome Sequencing Center for Infectious Disease"/>
            <person name="Wu L."/>
            <person name="Ma J."/>
        </authorList>
    </citation>
    <scope>NUCLEOTIDE SEQUENCE [LARGE SCALE GENOMIC DNA]</scope>
    <source>
        <strain evidence="3">KLKA75</strain>
    </source>
</reference>
<dbReference type="InterPro" id="IPR003765">
    <property type="entry name" value="NO3_reductase_chaperone_NarJ"/>
</dbReference>
<dbReference type="InterPro" id="IPR020945">
    <property type="entry name" value="DMSO/NO3_reduct_chaperone"/>
</dbReference>
<evidence type="ECO:0000256" key="1">
    <source>
        <dbReference type="ARBA" id="ARBA00023063"/>
    </source>
</evidence>
<keyword evidence="1" id="KW-0534">Nitrate assimilation</keyword>
<organism evidence="2 3">
    <name type="scientific">Actinomadura gamaensis</name>
    <dbReference type="NCBI Taxonomy" id="1763541"/>
    <lineage>
        <taxon>Bacteria</taxon>
        <taxon>Bacillati</taxon>
        <taxon>Actinomycetota</taxon>
        <taxon>Actinomycetes</taxon>
        <taxon>Streptosporangiales</taxon>
        <taxon>Thermomonosporaceae</taxon>
        <taxon>Actinomadura</taxon>
    </lineage>
</organism>
<name>A0ABV9TV50_9ACTN</name>
<dbReference type="Pfam" id="PF02613">
    <property type="entry name" value="Nitrate_red_del"/>
    <property type="match status" value="1"/>
</dbReference>
<sequence length="215" mass="23525">MSPVVWQAASLLLDYPDAALYERRPLLREAVAGLARHKTHKAHKARKAHKAPRAHQAAERLGAFLDHMDATPPSALAEHYVETFDLRRRCCLHLTYYRDGDTRRRGSSLVALKERYRAAGAEFAGGGELPDYLPVVLEFAALHGGGDLLAEHRAGIELLRLALLDRGSPYAAPVEAVCATLPGASPRDRAEALRLARTGPPAETVGLEPYPETVR</sequence>
<dbReference type="RefSeq" id="WP_378252910.1">
    <property type="nucleotide sequence ID" value="NZ_JBHSIT010000002.1"/>
</dbReference>
<dbReference type="PANTHER" id="PTHR43680">
    <property type="entry name" value="NITRATE REDUCTASE MOLYBDENUM COFACTOR ASSEMBLY CHAPERONE"/>
    <property type="match status" value="1"/>
</dbReference>
<comment type="caution">
    <text evidence="2">The sequence shown here is derived from an EMBL/GenBank/DDBJ whole genome shotgun (WGS) entry which is preliminary data.</text>
</comment>
<dbReference type="InterPro" id="IPR036411">
    <property type="entry name" value="TorD-like_sf"/>
</dbReference>
<dbReference type="Gene3D" id="1.10.3480.10">
    <property type="entry name" value="TorD-like"/>
    <property type="match status" value="1"/>
</dbReference>